<gene>
    <name evidence="2" type="ORF">FOA43_000537</name>
</gene>
<dbReference type="Proteomes" id="UP000662931">
    <property type="component" value="Chromosome 1"/>
</dbReference>
<feature type="region of interest" description="Disordered" evidence="1">
    <location>
        <begin position="353"/>
        <end position="380"/>
    </location>
</feature>
<feature type="compositionally biased region" description="Acidic residues" evidence="1">
    <location>
        <begin position="119"/>
        <end position="132"/>
    </location>
</feature>
<feature type="compositionally biased region" description="Basic and acidic residues" evidence="1">
    <location>
        <begin position="143"/>
        <end position="161"/>
    </location>
</feature>
<dbReference type="OrthoDB" id="27140at2759"/>
<dbReference type="EMBL" id="CP064812">
    <property type="protein sequence ID" value="QPG73230.1"/>
    <property type="molecule type" value="Genomic_DNA"/>
</dbReference>
<accession>A0A875RN66</accession>
<dbReference type="AlphaFoldDB" id="A0A875RN66"/>
<evidence type="ECO:0008006" key="4">
    <source>
        <dbReference type="Google" id="ProtNLM"/>
    </source>
</evidence>
<feature type="region of interest" description="Disordered" evidence="1">
    <location>
        <begin position="117"/>
        <end position="161"/>
    </location>
</feature>
<dbReference type="SUPFAM" id="SSF47923">
    <property type="entry name" value="Ypt/Rab-GAP domain of gyp1p"/>
    <property type="match status" value="1"/>
</dbReference>
<protein>
    <recommendedName>
        <fullName evidence="4">Oxidant-induced cell-cycle arrest protein 5</fullName>
    </recommendedName>
</protein>
<dbReference type="Gene3D" id="1.10.472.80">
    <property type="entry name" value="Ypt/Rab-GAP domain of gyp1p, domain 3"/>
    <property type="match status" value="1"/>
</dbReference>
<feature type="region of interest" description="Disordered" evidence="1">
    <location>
        <begin position="288"/>
        <end position="327"/>
    </location>
</feature>
<organism evidence="2 3">
    <name type="scientific">Eeniella nana</name>
    <name type="common">Yeast</name>
    <name type="synonym">Brettanomyces nanus</name>
    <dbReference type="NCBI Taxonomy" id="13502"/>
    <lineage>
        <taxon>Eukaryota</taxon>
        <taxon>Fungi</taxon>
        <taxon>Dikarya</taxon>
        <taxon>Ascomycota</taxon>
        <taxon>Saccharomycotina</taxon>
        <taxon>Pichiomycetes</taxon>
        <taxon>Pichiales</taxon>
        <taxon>Pichiaceae</taxon>
        <taxon>Brettanomyces</taxon>
    </lineage>
</organism>
<feature type="compositionally biased region" description="Low complexity" evidence="1">
    <location>
        <begin position="362"/>
        <end position="376"/>
    </location>
</feature>
<feature type="compositionally biased region" description="Polar residues" evidence="1">
    <location>
        <begin position="1"/>
        <end position="11"/>
    </location>
</feature>
<feature type="compositionally biased region" description="Low complexity" evidence="1">
    <location>
        <begin position="291"/>
        <end position="312"/>
    </location>
</feature>
<dbReference type="KEGG" id="bnn:FOA43_000537"/>
<dbReference type="RefSeq" id="XP_038776795.1">
    <property type="nucleotide sequence ID" value="XM_038920867.1"/>
</dbReference>
<evidence type="ECO:0000313" key="2">
    <source>
        <dbReference type="EMBL" id="QPG73230.1"/>
    </source>
</evidence>
<keyword evidence="3" id="KW-1185">Reference proteome</keyword>
<dbReference type="InterPro" id="IPR035969">
    <property type="entry name" value="Rab-GAP_TBC_sf"/>
</dbReference>
<name>A0A875RN66_EENNA</name>
<proteinExistence type="predicted"/>
<evidence type="ECO:0000313" key="3">
    <source>
        <dbReference type="Proteomes" id="UP000662931"/>
    </source>
</evidence>
<reference evidence="2" key="1">
    <citation type="submission" date="2020-10" db="EMBL/GenBank/DDBJ databases">
        <authorList>
            <person name="Roach M.J.R."/>
        </authorList>
    </citation>
    <scope>NUCLEOTIDE SEQUENCE</scope>
    <source>
        <strain evidence="2">CBS 1945</strain>
    </source>
</reference>
<feature type="region of interest" description="Disordered" evidence="1">
    <location>
        <begin position="1"/>
        <end position="56"/>
    </location>
</feature>
<evidence type="ECO:0000256" key="1">
    <source>
        <dbReference type="SAM" id="MobiDB-lite"/>
    </source>
</evidence>
<dbReference type="GeneID" id="62193938"/>
<sequence length="650" mass="74211">MTTVSNLQSESDSQEVPPCKVNISSPVREVSPLSEDTGKVSYSSSSSSKDFKGPRYKGRLPISEVPELMTLCEEFIATKNVTGLAMIARQRGLPPSLRYKIWPVLLRYHPYVQHPYIEPDFDDDDDAEEEEENGHKNNNNDTVNDHNDEHNTGHNKKEADTGKLNIPYKEIKFDLKKYTRYTERYKPQSMTLELHDLFDIQDKMFEAIEGAIVRFVKKWGSIVKYNSGLTWIAMGLAEWIPPLENSEYVLCGRDDIAKNGTKLRNVNDNYFERFDSYDSDISSNASLTVDSTPSISGSPRSVSSLATSSLTSDDTRTSHSRHSNDPYPFKPMNFAEVYERMVLVILHTPDPAEKDTHLSPVTTTASSHTSDSTSPSDMKRKLDQLPKFGGTIEDRISFFFFGLRKLMPELHGYLSDEDSLKGNWILWWLKYCGSKVWSRYDRGRTWDMLLGFRVNCRHFERDLPVLHKLTDEQMRLLGPDLFWYPEVDDLSVNNGYVDDSSLKNPLDHHGRSSSILTLLNQVSVGSSELTPTLASLCISGLENEDIDALPQLPFSVIDPHIQMIFVSLAFLKSKEFTITELDQSEIIQLFNRLSSLKTSEIRSFVSADGNTIDQHYHPIKKSNRDIENIILEAGELWRKFIYMEMMVDNT</sequence>